<gene>
    <name evidence="2" type="ORF">HK107_02160</name>
</gene>
<feature type="region of interest" description="Disordered" evidence="1">
    <location>
        <begin position="1"/>
        <end position="23"/>
    </location>
</feature>
<dbReference type="PANTHER" id="PTHR36456">
    <property type="entry name" value="UPF0232 PROTEIN SCO3875"/>
    <property type="match status" value="1"/>
</dbReference>
<dbReference type="AlphaFoldDB" id="A0A7Y3W4C7"/>
<comment type="caution">
    <text evidence="2">The sequence shown here is derived from an EMBL/GenBank/DDBJ whole genome shotgun (WGS) entry which is preliminary data.</text>
</comment>
<feature type="compositionally biased region" description="Polar residues" evidence="1">
    <location>
        <begin position="159"/>
        <end position="168"/>
    </location>
</feature>
<name>A0A7Y3W4C7_9PROT</name>
<dbReference type="RefSeq" id="WP_173196349.1">
    <property type="nucleotide sequence ID" value="NZ_JABFCX010000002.1"/>
</dbReference>
<accession>A0A7Y3W4C7</accession>
<evidence type="ECO:0000313" key="2">
    <source>
        <dbReference type="EMBL" id="NNU15127.1"/>
    </source>
</evidence>
<feature type="compositionally biased region" description="Basic and acidic residues" evidence="1">
    <location>
        <begin position="123"/>
        <end position="132"/>
    </location>
</feature>
<keyword evidence="3" id="KW-1185">Reference proteome</keyword>
<dbReference type="Proteomes" id="UP000536835">
    <property type="component" value="Unassembled WGS sequence"/>
</dbReference>
<evidence type="ECO:0000256" key="1">
    <source>
        <dbReference type="SAM" id="MobiDB-lite"/>
    </source>
</evidence>
<sequence length="168" mass="18828">MLPGMEEHRGPNQETIKTRPVRRGAPKLARSLGPHLARLAKASGAMDPRLASDWPKLAGPDIAELCRPVRIIHRGRAQALELSVKSGAAAMKIRYQQDALLGRIRQHLGLPRLTQIVFREGHEQKRGWESRRMAKATPPPQRPQNQPKSENLKAALDQMRQTIHTADD</sequence>
<reference evidence="2 3" key="1">
    <citation type="submission" date="2020-05" db="EMBL/GenBank/DDBJ databases">
        <title>Parvularcula mediterraneae sp. nov., isolated from polypropylene straw from shallow seawater of the seashore of Laganas in Zakynthos island, Greece.</title>
        <authorList>
            <person name="Szabo I."/>
            <person name="Al-Omari J."/>
            <person name="Rado J."/>
            <person name="Szerdahelyi G.S."/>
        </authorList>
    </citation>
    <scope>NUCLEOTIDE SEQUENCE [LARGE SCALE GENOMIC DNA]</scope>
    <source>
        <strain evidence="2 3">ZS-1/3</strain>
    </source>
</reference>
<feature type="compositionally biased region" description="Basic and acidic residues" evidence="1">
    <location>
        <begin position="1"/>
        <end position="11"/>
    </location>
</feature>
<proteinExistence type="predicted"/>
<dbReference type="InterPro" id="IPR007922">
    <property type="entry name" value="DciA-like"/>
</dbReference>
<feature type="region of interest" description="Disordered" evidence="1">
    <location>
        <begin position="123"/>
        <end position="168"/>
    </location>
</feature>
<dbReference type="EMBL" id="JABFCX010000002">
    <property type="protein sequence ID" value="NNU15127.1"/>
    <property type="molecule type" value="Genomic_DNA"/>
</dbReference>
<organism evidence="2 3">
    <name type="scientific">Parvularcula mediterranea</name>
    <dbReference type="NCBI Taxonomy" id="2732508"/>
    <lineage>
        <taxon>Bacteria</taxon>
        <taxon>Pseudomonadati</taxon>
        <taxon>Pseudomonadota</taxon>
        <taxon>Alphaproteobacteria</taxon>
        <taxon>Parvularculales</taxon>
        <taxon>Parvularculaceae</taxon>
        <taxon>Parvularcula</taxon>
    </lineage>
</organism>
<evidence type="ECO:0000313" key="3">
    <source>
        <dbReference type="Proteomes" id="UP000536835"/>
    </source>
</evidence>
<dbReference type="Pfam" id="PF05258">
    <property type="entry name" value="DciA"/>
    <property type="match status" value="1"/>
</dbReference>
<protein>
    <submittedName>
        <fullName evidence="2">DUF721 domain-containing protein</fullName>
    </submittedName>
</protein>
<dbReference type="PANTHER" id="PTHR36456:SF1">
    <property type="entry name" value="UPF0232 PROTEIN SCO3875"/>
    <property type="match status" value="1"/>
</dbReference>